<dbReference type="EMBL" id="JABELX010000007">
    <property type="protein sequence ID" value="NNH72260.1"/>
    <property type="molecule type" value="Genomic_DNA"/>
</dbReference>
<proteinExistence type="predicted"/>
<evidence type="ECO:0000313" key="1">
    <source>
        <dbReference type="EMBL" id="NNH72260.1"/>
    </source>
</evidence>
<reference evidence="1 2" key="1">
    <citation type="submission" date="2020-05" db="EMBL/GenBank/DDBJ databases">
        <title>MicrobeNet Type strains.</title>
        <authorList>
            <person name="Nicholson A.C."/>
        </authorList>
    </citation>
    <scope>NUCLEOTIDE SEQUENCE [LARGE SCALE GENOMIC DNA]</scope>
    <source>
        <strain evidence="1 2">JCM 3224</strain>
    </source>
</reference>
<comment type="caution">
    <text evidence="1">The sequence shown here is derived from an EMBL/GenBank/DDBJ whole genome shotgun (WGS) entry which is preliminary data.</text>
</comment>
<organism evidence="1 2">
    <name type="scientific">Nocardia uniformis</name>
    <dbReference type="NCBI Taxonomy" id="53432"/>
    <lineage>
        <taxon>Bacteria</taxon>
        <taxon>Bacillati</taxon>
        <taxon>Actinomycetota</taxon>
        <taxon>Actinomycetes</taxon>
        <taxon>Mycobacteriales</taxon>
        <taxon>Nocardiaceae</taxon>
        <taxon>Nocardia</taxon>
    </lineage>
</organism>
<dbReference type="AlphaFoldDB" id="A0A849C777"/>
<sequence>MIEVGELLEKIVGEIEAVDGLRAAAPFGLDSVTWLPRGGKSYAVDIGKEVIEIRVVASRLPLRPLLQRLTAAVSPLLAGTEWAGARVRVVVAELDAAAFGDTTVT</sequence>
<dbReference type="Proteomes" id="UP000586827">
    <property type="component" value="Unassembled WGS sequence"/>
</dbReference>
<protein>
    <submittedName>
        <fullName evidence="1">Uncharacterized protein</fullName>
    </submittedName>
</protein>
<name>A0A849C777_9NOCA</name>
<accession>A0A849C777</accession>
<keyword evidence="2" id="KW-1185">Reference proteome</keyword>
<evidence type="ECO:0000313" key="2">
    <source>
        <dbReference type="Proteomes" id="UP000586827"/>
    </source>
</evidence>
<gene>
    <name evidence="1" type="ORF">HLB23_20760</name>
</gene>
<dbReference type="RefSeq" id="WP_084521080.1">
    <property type="nucleotide sequence ID" value="NZ_JABELX010000007.1"/>
</dbReference>